<dbReference type="InterPro" id="IPR016181">
    <property type="entry name" value="Acyl_CoA_acyltransferase"/>
</dbReference>
<reference evidence="5" key="1">
    <citation type="journal article" date="2014" name="Int. J. Syst. Evol. Microbiol.">
        <title>Complete genome sequence of Corynebacterium casei LMG S-19264T (=DSM 44701T), isolated from a smear-ripened cheese.</title>
        <authorList>
            <consortium name="US DOE Joint Genome Institute (JGI-PGF)"/>
            <person name="Walter F."/>
            <person name="Albersmeier A."/>
            <person name="Kalinowski J."/>
            <person name="Ruckert C."/>
        </authorList>
    </citation>
    <scope>NUCLEOTIDE SEQUENCE</scope>
    <source>
        <strain evidence="5">KCTC 32182</strain>
    </source>
</reference>
<dbReference type="PANTHER" id="PTHR43792">
    <property type="entry name" value="GNAT FAMILY, PUTATIVE (AFU_ORTHOLOGUE AFUA_3G00765)-RELATED-RELATED"/>
    <property type="match status" value="1"/>
</dbReference>
<dbReference type="SUPFAM" id="SSF55729">
    <property type="entry name" value="Acyl-CoA N-acyltransferases (Nat)"/>
    <property type="match status" value="1"/>
</dbReference>
<reference evidence="5" key="2">
    <citation type="submission" date="2020-09" db="EMBL/GenBank/DDBJ databases">
        <authorList>
            <person name="Sun Q."/>
            <person name="Kim S."/>
        </authorList>
    </citation>
    <scope>NUCLEOTIDE SEQUENCE</scope>
    <source>
        <strain evidence="5">KCTC 32182</strain>
    </source>
</reference>
<evidence type="ECO:0000313" key="5">
    <source>
        <dbReference type="EMBL" id="GGY09666.1"/>
    </source>
</evidence>
<evidence type="ECO:0000313" key="6">
    <source>
        <dbReference type="Proteomes" id="UP000645257"/>
    </source>
</evidence>
<dbReference type="RefSeq" id="WP_189532004.1">
    <property type="nucleotide sequence ID" value="NZ_BMYX01000004.1"/>
</dbReference>
<dbReference type="GO" id="GO:0005737">
    <property type="term" value="C:cytoplasm"/>
    <property type="evidence" value="ECO:0007669"/>
    <property type="project" value="TreeGrafter"/>
</dbReference>
<dbReference type="Gene3D" id="3.40.630.30">
    <property type="match status" value="1"/>
</dbReference>
<gene>
    <name evidence="5" type="ORF">GCM10011289_10650</name>
</gene>
<evidence type="ECO:0000259" key="4">
    <source>
        <dbReference type="PROSITE" id="PS51186"/>
    </source>
</evidence>
<feature type="domain" description="N-acetyltransferase" evidence="4">
    <location>
        <begin position="27"/>
        <end position="175"/>
    </location>
</feature>
<organism evidence="5 6">
    <name type="scientific">Paludibacterium paludis</name>
    <dbReference type="NCBI Taxonomy" id="1225769"/>
    <lineage>
        <taxon>Bacteria</taxon>
        <taxon>Pseudomonadati</taxon>
        <taxon>Pseudomonadota</taxon>
        <taxon>Betaproteobacteria</taxon>
        <taxon>Neisseriales</taxon>
        <taxon>Chromobacteriaceae</taxon>
        <taxon>Paludibacterium</taxon>
    </lineage>
</organism>
<evidence type="ECO:0000256" key="2">
    <source>
        <dbReference type="ARBA" id="ARBA00023315"/>
    </source>
</evidence>
<keyword evidence="1" id="KW-0808">Transferase</keyword>
<dbReference type="EMBL" id="BMYX01000004">
    <property type="protein sequence ID" value="GGY09666.1"/>
    <property type="molecule type" value="Genomic_DNA"/>
</dbReference>
<evidence type="ECO:0000256" key="1">
    <source>
        <dbReference type="ARBA" id="ARBA00022679"/>
    </source>
</evidence>
<dbReference type="PROSITE" id="PS51186">
    <property type="entry name" value="GNAT"/>
    <property type="match status" value="1"/>
</dbReference>
<dbReference type="AlphaFoldDB" id="A0A918P0E2"/>
<protein>
    <submittedName>
        <fullName evidence="5">Alanine acetyltransferase</fullName>
    </submittedName>
</protein>
<sequence>MALPHPELSTPHAKIVLARSSLARGMLEFQLRNRDHLAPWGVAHSDSYYTEAYWITSFRQAVRDWDEGRAVRLLLLDPEHASRVIGTISYSNIVRGVFQACHLGYSIDAKHEGKGQMRQALKTTNDFMFQRLKLHRIQANYQPHNDRSARLLSRLGFTIEGKASRYLFLDGEWRDHVLTSLINPDFKPEYILG</sequence>
<dbReference type="PANTHER" id="PTHR43792:SF8">
    <property type="entry name" value="[RIBOSOMAL PROTEIN US5]-ALANINE N-ACETYLTRANSFERASE"/>
    <property type="match status" value="1"/>
</dbReference>
<dbReference type="Proteomes" id="UP000645257">
    <property type="component" value="Unassembled WGS sequence"/>
</dbReference>
<proteinExistence type="inferred from homology"/>
<keyword evidence="2" id="KW-0012">Acyltransferase</keyword>
<dbReference type="InterPro" id="IPR000182">
    <property type="entry name" value="GNAT_dom"/>
</dbReference>
<dbReference type="GO" id="GO:0008999">
    <property type="term" value="F:protein-N-terminal-alanine acetyltransferase activity"/>
    <property type="evidence" value="ECO:0007669"/>
    <property type="project" value="TreeGrafter"/>
</dbReference>
<evidence type="ECO:0000256" key="3">
    <source>
        <dbReference type="ARBA" id="ARBA00038502"/>
    </source>
</evidence>
<name>A0A918P0E2_9NEIS</name>
<dbReference type="InterPro" id="IPR051531">
    <property type="entry name" value="N-acetyltransferase"/>
</dbReference>
<comment type="similarity">
    <text evidence="3">Belongs to the acetyltransferase family. RimJ subfamily.</text>
</comment>
<keyword evidence="6" id="KW-1185">Reference proteome</keyword>
<comment type="caution">
    <text evidence="5">The sequence shown here is derived from an EMBL/GenBank/DDBJ whole genome shotgun (WGS) entry which is preliminary data.</text>
</comment>
<accession>A0A918P0E2</accession>
<dbReference type="Pfam" id="PF13302">
    <property type="entry name" value="Acetyltransf_3"/>
    <property type="match status" value="1"/>
</dbReference>